<name>A0ACB9MRT2_9MYRT</name>
<dbReference type="Proteomes" id="UP001057402">
    <property type="component" value="Chromosome 9"/>
</dbReference>
<dbReference type="EMBL" id="CM042888">
    <property type="protein sequence ID" value="KAI4326179.1"/>
    <property type="molecule type" value="Genomic_DNA"/>
</dbReference>
<proteinExistence type="predicted"/>
<gene>
    <name evidence="1" type="ORF">MLD38_031517</name>
</gene>
<accession>A0ACB9MRT2</accession>
<protein>
    <submittedName>
        <fullName evidence="1">Uncharacterized protein</fullName>
    </submittedName>
</protein>
<comment type="caution">
    <text evidence="1">The sequence shown here is derived from an EMBL/GenBank/DDBJ whole genome shotgun (WGS) entry which is preliminary data.</text>
</comment>
<reference evidence="2" key="1">
    <citation type="journal article" date="2023" name="Front. Plant Sci.">
        <title>Chromosomal-level genome assembly of Melastoma candidum provides insights into trichome evolution.</title>
        <authorList>
            <person name="Zhong Y."/>
            <person name="Wu W."/>
            <person name="Sun C."/>
            <person name="Zou P."/>
            <person name="Liu Y."/>
            <person name="Dai S."/>
            <person name="Zhou R."/>
        </authorList>
    </citation>
    <scope>NUCLEOTIDE SEQUENCE [LARGE SCALE GENOMIC DNA]</scope>
</reference>
<sequence>MLYMTEDVNSDEEEGFRFLVSADNHSLQSPVVDGKVADDERMDRLWERFNDDLPLLGRISPVSSTVTVTVPMINRESMGMVHASLSSGGRNRRGRGHGSFMLVLRLLGKFFPLRKVSPPRA</sequence>
<organism evidence="1 2">
    <name type="scientific">Melastoma candidum</name>
    <dbReference type="NCBI Taxonomy" id="119954"/>
    <lineage>
        <taxon>Eukaryota</taxon>
        <taxon>Viridiplantae</taxon>
        <taxon>Streptophyta</taxon>
        <taxon>Embryophyta</taxon>
        <taxon>Tracheophyta</taxon>
        <taxon>Spermatophyta</taxon>
        <taxon>Magnoliopsida</taxon>
        <taxon>eudicotyledons</taxon>
        <taxon>Gunneridae</taxon>
        <taxon>Pentapetalae</taxon>
        <taxon>rosids</taxon>
        <taxon>malvids</taxon>
        <taxon>Myrtales</taxon>
        <taxon>Melastomataceae</taxon>
        <taxon>Melastomatoideae</taxon>
        <taxon>Melastomateae</taxon>
        <taxon>Melastoma</taxon>
    </lineage>
</organism>
<evidence type="ECO:0000313" key="1">
    <source>
        <dbReference type="EMBL" id="KAI4326179.1"/>
    </source>
</evidence>
<evidence type="ECO:0000313" key="2">
    <source>
        <dbReference type="Proteomes" id="UP001057402"/>
    </source>
</evidence>
<keyword evidence="2" id="KW-1185">Reference proteome</keyword>